<proteinExistence type="predicted"/>
<evidence type="ECO:0000313" key="2">
    <source>
        <dbReference type="Proteomes" id="UP000824533"/>
    </source>
</evidence>
<dbReference type="Proteomes" id="UP000824533">
    <property type="component" value="Linkage Group LG29"/>
</dbReference>
<reference evidence="1 2" key="1">
    <citation type="journal article" date="2021" name="Front. Genet.">
        <title>Chromosome-Level Genome Assembly Reveals Significant Gene Expansion in the Toll and IMD Signaling Pathways of Dendrolimus kikuchii.</title>
        <authorList>
            <person name="Zhou J."/>
            <person name="Wu P."/>
            <person name="Xiong Z."/>
            <person name="Liu N."/>
            <person name="Zhao N."/>
            <person name="Ji M."/>
            <person name="Qiu Y."/>
            <person name="Yang B."/>
        </authorList>
    </citation>
    <scope>NUCLEOTIDE SEQUENCE [LARGE SCALE GENOMIC DNA]</scope>
    <source>
        <strain evidence="1">Ann1</strain>
    </source>
</reference>
<dbReference type="EMBL" id="CM034415">
    <property type="protein sequence ID" value="KAJ0170065.1"/>
    <property type="molecule type" value="Genomic_DNA"/>
</dbReference>
<keyword evidence="2" id="KW-1185">Reference proteome</keyword>
<organism evidence="1 2">
    <name type="scientific">Dendrolimus kikuchii</name>
    <dbReference type="NCBI Taxonomy" id="765133"/>
    <lineage>
        <taxon>Eukaryota</taxon>
        <taxon>Metazoa</taxon>
        <taxon>Ecdysozoa</taxon>
        <taxon>Arthropoda</taxon>
        <taxon>Hexapoda</taxon>
        <taxon>Insecta</taxon>
        <taxon>Pterygota</taxon>
        <taxon>Neoptera</taxon>
        <taxon>Endopterygota</taxon>
        <taxon>Lepidoptera</taxon>
        <taxon>Glossata</taxon>
        <taxon>Ditrysia</taxon>
        <taxon>Bombycoidea</taxon>
        <taxon>Lasiocampidae</taxon>
        <taxon>Dendrolimus</taxon>
    </lineage>
</organism>
<gene>
    <name evidence="1" type="ORF">K1T71_014671</name>
</gene>
<protein>
    <submittedName>
        <fullName evidence="1">Uncharacterized protein</fullName>
    </submittedName>
</protein>
<evidence type="ECO:0000313" key="1">
    <source>
        <dbReference type="EMBL" id="KAJ0170065.1"/>
    </source>
</evidence>
<sequence length="473" mass="52305">MQKGKRATGQKGKRAKGQKGKRATGQKGKRAKGLRGNRATGQKGKRWLFLLFVFKMWYMLTCLFILSYGREAGSQANGGEVCSINGVSGTCRTLANCESAKDIENKQEIEHCGFNNTIPLVCCVDTPVNDPVSNLPIATTIPPRPSTTHYYPMTYDYIDVPDEDKGVSSECPPVPPTLTSPKTGRKAWDKCLEYQELIYPCEKPVSLAFGNSKTRGNYCFHNVDSLIIGGKNAQPDEFLHMALLGYGDAKRDLSWNCGGSVISDRFILTAAHCIFNKYFGNVTYVSVGAYERSDTQNLSNIYGVKRIVRHPSYASPSKYHDIALLELDRAIPLNQYMVPACLEGGDGVDDSKVIAAGWGQTENKTQLTQTLQKVALDKFSTDECSILFDINERYLKFGFDSDTQFCYGYKGKPRDTCKGDSGGPIMIKSKKFNCMYVIVAVTSAGKGCGYIDEPGLYTKVAPYVSWIESIVWP</sequence>
<accession>A0ACC1CEY8</accession>
<comment type="caution">
    <text evidence="1">The sequence shown here is derived from an EMBL/GenBank/DDBJ whole genome shotgun (WGS) entry which is preliminary data.</text>
</comment>
<name>A0ACC1CEY8_9NEOP</name>